<reference evidence="1" key="2">
    <citation type="submission" date="2015-06" db="UniProtKB">
        <authorList>
            <consortium name="EnsemblMetazoa"/>
        </authorList>
    </citation>
    <scope>IDENTIFICATION</scope>
</reference>
<dbReference type="EnsemblMetazoa" id="tetur26g00910.1">
    <property type="protein sequence ID" value="tetur26g00910.1"/>
    <property type="gene ID" value="tetur26g00910"/>
</dbReference>
<dbReference type="HOGENOM" id="CLU_071407_0_0_1"/>
<evidence type="ECO:0000313" key="1">
    <source>
        <dbReference type="EnsemblMetazoa" id="tetur26g00910.1"/>
    </source>
</evidence>
<evidence type="ECO:0000313" key="2">
    <source>
        <dbReference type="Proteomes" id="UP000015104"/>
    </source>
</evidence>
<organism evidence="1 2">
    <name type="scientific">Tetranychus urticae</name>
    <name type="common">Two-spotted spider mite</name>
    <dbReference type="NCBI Taxonomy" id="32264"/>
    <lineage>
        <taxon>Eukaryota</taxon>
        <taxon>Metazoa</taxon>
        <taxon>Ecdysozoa</taxon>
        <taxon>Arthropoda</taxon>
        <taxon>Chelicerata</taxon>
        <taxon>Arachnida</taxon>
        <taxon>Acari</taxon>
        <taxon>Acariformes</taxon>
        <taxon>Trombidiformes</taxon>
        <taxon>Prostigmata</taxon>
        <taxon>Eleutherengona</taxon>
        <taxon>Raphignathae</taxon>
        <taxon>Tetranychoidea</taxon>
        <taxon>Tetranychidae</taxon>
        <taxon>Tetranychus</taxon>
    </lineage>
</organism>
<dbReference type="AlphaFoldDB" id="T1KXP6"/>
<proteinExistence type="predicted"/>
<name>T1KXP6_TETUR</name>
<protein>
    <submittedName>
        <fullName evidence="1">Uncharacterized protein</fullName>
    </submittedName>
</protein>
<dbReference type="Proteomes" id="UP000015104">
    <property type="component" value="Unassembled WGS sequence"/>
</dbReference>
<reference evidence="2" key="1">
    <citation type="submission" date="2011-08" db="EMBL/GenBank/DDBJ databases">
        <authorList>
            <person name="Rombauts S."/>
        </authorList>
    </citation>
    <scope>NUCLEOTIDE SEQUENCE</scope>
    <source>
        <strain evidence="2">London</strain>
    </source>
</reference>
<keyword evidence="2" id="KW-1185">Reference proteome</keyword>
<accession>T1KXP6</accession>
<sequence length="251" mass="29898">MHLLSWKDFRCNFLVTPLTTIRVELSDACRDIIIDWSKEYNDVKKELFRQMAEFTGIPIEKTWDIVLNRPPIGNGVYPDNPFVHSAGSTAYLRFENSDREPEDRPQSYWVCTKKDFRYKFFGNDNCFALNTRMRMRVTLDELYVSYSLVHRDLIDETECNTMFCHHSSNRAFLDKQAKIMNSNIESYLRDQPRPVPDTINGIYILENEMYDIVFTRKREILADLNIGQYFDEYCKLSYSRARPRIYWPNRG</sequence>
<dbReference type="EMBL" id="CAEY01000696">
    <property type="status" value="NOT_ANNOTATED_CDS"/>
    <property type="molecule type" value="Genomic_DNA"/>
</dbReference>